<proteinExistence type="predicted"/>
<accession>A0AAW0NDM6</accession>
<organism evidence="1 2">
    <name type="scientific">Mugilogobius chulae</name>
    <name type="common">yellowstripe goby</name>
    <dbReference type="NCBI Taxonomy" id="88201"/>
    <lineage>
        <taxon>Eukaryota</taxon>
        <taxon>Metazoa</taxon>
        <taxon>Chordata</taxon>
        <taxon>Craniata</taxon>
        <taxon>Vertebrata</taxon>
        <taxon>Euteleostomi</taxon>
        <taxon>Actinopterygii</taxon>
        <taxon>Neopterygii</taxon>
        <taxon>Teleostei</taxon>
        <taxon>Neoteleostei</taxon>
        <taxon>Acanthomorphata</taxon>
        <taxon>Gobiaria</taxon>
        <taxon>Gobiiformes</taxon>
        <taxon>Gobioidei</taxon>
        <taxon>Gobiidae</taxon>
        <taxon>Gobionellinae</taxon>
        <taxon>Mugilogobius</taxon>
    </lineage>
</organism>
<dbReference type="EMBL" id="JBBPFD010000015">
    <property type="protein sequence ID" value="KAK7896035.1"/>
    <property type="molecule type" value="Genomic_DNA"/>
</dbReference>
<comment type="caution">
    <text evidence="1">The sequence shown here is derived from an EMBL/GenBank/DDBJ whole genome shotgun (WGS) entry which is preliminary data.</text>
</comment>
<protein>
    <submittedName>
        <fullName evidence="1">Uncharacterized protein</fullName>
    </submittedName>
</protein>
<dbReference type="Proteomes" id="UP001460270">
    <property type="component" value="Unassembled WGS sequence"/>
</dbReference>
<name>A0AAW0NDM6_9GOBI</name>
<keyword evidence="2" id="KW-1185">Reference proteome</keyword>
<evidence type="ECO:0000313" key="1">
    <source>
        <dbReference type="EMBL" id="KAK7896035.1"/>
    </source>
</evidence>
<reference evidence="2" key="1">
    <citation type="submission" date="2024-04" db="EMBL/GenBank/DDBJ databases">
        <title>Salinicola lusitanus LLJ914,a marine bacterium isolated from the Okinawa Trough.</title>
        <authorList>
            <person name="Li J."/>
        </authorList>
    </citation>
    <scope>NUCLEOTIDE SEQUENCE [LARGE SCALE GENOMIC DNA]</scope>
</reference>
<gene>
    <name evidence="1" type="ORF">WMY93_021360</name>
</gene>
<dbReference type="AlphaFoldDB" id="A0AAW0NDM6"/>
<evidence type="ECO:0000313" key="2">
    <source>
        <dbReference type="Proteomes" id="UP001460270"/>
    </source>
</evidence>
<sequence>MYQSVDKHQACAHSLSVLKSVCVQSGHEVDTSEDCGHKHQACAQVCLCAEWTRVKTVDTSTRPVLTLYLCSSLSVCRVDTSEDCGHKHQACAQVCLCAEWTRVKTVDTSTRVDTSEDCGHKHQGCAHSLSVLKSPMYVLG</sequence>